<dbReference type="Proteomes" id="UP001519654">
    <property type="component" value="Unassembled WGS sequence"/>
</dbReference>
<organism evidence="10 11">
    <name type="scientific">Paractinoplanes bogorensis</name>
    <dbReference type="NCBI Taxonomy" id="1610840"/>
    <lineage>
        <taxon>Bacteria</taxon>
        <taxon>Bacillati</taxon>
        <taxon>Actinomycetota</taxon>
        <taxon>Actinomycetes</taxon>
        <taxon>Micromonosporales</taxon>
        <taxon>Micromonosporaceae</taxon>
        <taxon>Paractinoplanes</taxon>
    </lineage>
</organism>
<comment type="caution">
    <text evidence="10">The sequence shown here is derived from an EMBL/GenBank/DDBJ whole genome shotgun (WGS) entry which is preliminary data.</text>
</comment>
<feature type="transmembrane region" description="Helical" evidence="8">
    <location>
        <begin position="391"/>
        <end position="414"/>
    </location>
</feature>
<evidence type="ECO:0000256" key="2">
    <source>
        <dbReference type="ARBA" id="ARBA00008791"/>
    </source>
</evidence>
<evidence type="ECO:0000256" key="1">
    <source>
        <dbReference type="ARBA" id="ARBA00004651"/>
    </source>
</evidence>
<evidence type="ECO:0000256" key="3">
    <source>
        <dbReference type="ARBA" id="ARBA00022448"/>
    </source>
</evidence>
<dbReference type="RefSeq" id="WP_215791502.1">
    <property type="nucleotide sequence ID" value="NZ_JAHKKG010000008.1"/>
</dbReference>
<evidence type="ECO:0000256" key="7">
    <source>
        <dbReference type="SAM" id="MobiDB-lite"/>
    </source>
</evidence>
<dbReference type="Pfam" id="PF00582">
    <property type="entry name" value="Usp"/>
    <property type="match status" value="1"/>
</dbReference>
<name>A0ABS5YUX2_9ACTN</name>
<dbReference type="InterPro" id="IPR006015">
    <property type="entry name" value="Universal_stress_UspA"/>
</dbReference>
<dbReference type="InterPro" id="IPR014729">
    <property type="entry name" value="Rossmann-like_a/b/a_fold"/>
</dbReference>
<feature type="transmembrane region" description="Helical" evidence="8">
    <location>
        <begin position="101"/>
        <end position="130"/>
    </location>
</feature>
<feature type="transmembrane region" description="Helical" evidence="8">
    <location>
        <begin position="63"/>
        <end position="81"/>
    </location>
</feature>
<keyword evidence="4 8" id="KW-0812">Transmembrane</keyword>
<dbReference type="InterPro" id="IPR036259">
    <property type="entry name" value="MFS_trans_sf"/>
</dbReference>
<dbReference type="InterPro" id="IPR011701">
    <property type="entry name" value="MFS"/>
</dbReference>
<dbReference type="Pfam" id="PF07690">
    <property type="entry name" value="MFS_1"/>
    <property type="match status" value="1"/>
</dbReference>
<evidence type="ECO:0000256" key="5">
    <source>
        <dbReference type="ARBA" id="ARBA00022989"/>
    </source>
</evidence>
<keyword evidence="5 8" id="KW-1133">Transmembrane helix</keyword>
<feature type="transmembrane region" description="Helical" evidence="8">
    <location>
        <begin position="358"/>
        <end position="379"/>
    </location>
</feature>
<proteinExistence type="inferred from homology"/>
<dbReference type="PANTHER" id="PTHR19432:SF35">
    <property type="entry name" value="SOLUTE CARRIER FAMILY 45 MEMBER 3 ISOFORM X1"/>
    <property type="match status" value="1"/>
</dbReference>
<feature type="transmembrane region" description="Helical" evidence="8">
    <location>
        <begin position="158"/>
        <end position="179"/>
    </location>
</feature>
<evidence type="ECO:0000256" key="8">
    <source>
        <dbReference type="SAM" id="Phobius"/>
    </source>
</evidence>
<evidence type="ECO:0000313" key="10">
    <source>
        <dbReference type="EMBL" id="MBU2667254.1"/>
    </source>
</evidence>
<dbReference type="PRINTS" id="PR01438">
    <property type="entry name" value="UNVRSLSTRESS"/>
</dbReference>
<accession>A0ABS5YUX2</accession>
<dbReference type="Gene3D" id="1.20.1250.20">
    <property type="entry name" value="MFS general substrate transporter like domains"/>
    <property type="match status" value="1"/>
</dbReference>
<feature type="transmembrane region" description="Helical" evidence="8">
    <location>
        <begin position="23"/>
        <end position="42"/>
    </location>
</feature>
<keyword evidence="11" id="KW-1185">Reference proteome</keyword>
<evidence type="ECO:0000313" key="11">
    <source>
        <dbReference type="Proteomes" id="UP001519654"/>
    </source>
</evidence>
<dbReference type="PANTHER" id="PTHR19432">
    <property type="entry name" value="SUGAR TRANSPORTER"/>
    <property type="match status" value="1"/>
</dbReference>
<gene>
    <name evidence="10" type="ORF">KOI35_27465</name>
</gene>
<evidence type="ECO:0000256" key="4">
    <source>
        <dbReference type="ARBA" id="ARBA00022692"/>
    </source>
</evidence>
<dbReference type="CDD" id="cd00293">
    <property type="entry name" value="USP-like"/>
    <property type="match status" value="1"/>
</dbReference>
<feature type="transmembrane region" description="Helical" evidence="8">
    <location>
        <begin position="426"/>
        <end position="444"/>
    </location>
</feature>
<feature type="domain" description="Major facilitator superfamily (MFS) profile" evidence="9">
    <location>
        <begin position="27"/>
        <end position="449"/>
    </location>
</feature>
<keyword evidence="3" id="KW-0813">Transport</keyword>
<dbReference type="PROSITE" id="PS50850">
    <property type="entry name" value="MFS"/>
    <property type="match status" value="1"/>
</dbReference>
<feature type="transmembrane region" description="Helical" evidence="8">
    <location>
        <begin position="334"/>
        <end position="352"/>
    </location>
</feature>
<evidence type="ECO:0000259" key="9">
    <source>
        <dbReference type="PROSITE" id="PS50850"/>
    </source>
</evidence>
<feature type="transmembrane region" description="Helical" evidence="8">
    <location>
        <begin position="300"/>
        <end position="322"/>
    </location>
</feature>
<feature type="transmembrane region" description="Helical" evidence="8">
    <location>
        <begin position="191"/>
        <end position="215"/>
    </location>
</feature>
<dbReference type="InterPro" id="IPR020846">
    <property type="entry name" value="MFS_dom"/>
</dbReference>
<feature type="transmembrane region" description="Helical" evidence="8">
    <location>
        <begin position="258"/>
        <end position="280"/>
    </location>
</feature>
<dbReference type="SUPFAM" id="SSF52402">
    <property type="entry name" value="Adenine nucleotide alpha hydrolases-like"/>
    <property type="match status" value="1"/>
</dbReference>
<dbReference type="EMBL" id="JAHKKG010000008">
    <property type="protein sequence ID" value="MBU2667254.1"/>
    <property type="molecule type" value="Genomic_DNA"/>
</dbReference>
<keyword evidence="6 8" id="KW-0472">Membrane</keyword>
<dbReference type="SUPFAM" id="SSF103473">
    <property type="entry name" value="MFS general substrate transporter"/>
    <property type="match status" value="1"/>
</dbReference>
<comment type="similarity">
    <text evidence="2">Belongs to the universal stress protein A family.</text>
</comment>
<dbReference type="Gene3D" id="3.40.50.620">
    <property type="entry name" value="HUPs"/>
    <property type="match status" value="1"/>
</dbReference>
<sequence>MTVTEASTAGAPRDLDDARKPPLSQLGVLLMNFGFFGIQFSFGLQQSAVNPIFTFIGAKPEELPLLNLAGPVTGLLIQPLIGAMSDRTWTDRWGRRKPYFLLGALGCTIMLFLFPFVGALWVAFLFMWLLDASNNTAMEPYRAFISDRLPKNQLARGFLVQSMFVGLGAVTANLSLLLFQSVIDGVTDNGIPYWVYVCFWIGAVCSIGSVLVSVLSTKEIPPTAEELRVLRSKPGGLSGFVKEITDAVHDMPTGMHKIGLVFLFQWFAMAVYWQFVSVSMTETIPAFASTDPAKPVSEAASGWVGAVNGMYNFVTIFAALALIPIAQRFGAKRVGSASLVCGGIGLLVFANLHNQYALLVPMIGLGIAWASMLGIPYIMVASMVPRERSGVYMGIVNMMIVVPMLIQNVSFGWIYENLLGGSGANAIMLCGGLLLVAAMAMLWINPPTEDEESELMPLGSPREIKVYDMVIVGSDGTPSSLYAVDRAHAVAAEADAKVVVVSAYNPGLELGVTRGTGVRKELYGQEAAKAALEATVKHLTSDRVRRIETRLVAGDPAQALLDTAGDNPANLIVVGNRGLGAAKGEILGSVPAAVVRSANCDVLVVQGTRATTRVRPPSLIGPLRDQDGPSAARPLDDSETDA</sequence>
<protein>
    <submittedName>
        <fullName evidence="10">MFS transporter</fullName>
    </submittedName>
</protein>
<dbReference type="InterPro" id="IPR006016">
    <property type="entry name" value="UspA"/>
</dbReference>
<reference evidence="10 11" key="1">
    <citation type="submission" date="2021-06" db="EMBL/GenBank/DDBJ databases">
        <title>Actinoplanes lichenicola sp. nov., and Actinoplanes ovalisporus sp. nov., isolated from lichen in Thailand.</title>
        <authorList>
            <person name="Saeng-In P."/>
            <person name="Kanchanasin P."/>
            <person name="Yuki M."/>
            <person name="Kudo T."/>
            <person name="Ohkuma M."/>
            <person name="Phongsopitanun W."/>
            <person name="Tanasupawat S."/>
        </authorList>
    </citation>
    <scope>NUCLEOTIDE SEQUENCE [LARGE SCALE GENOMIC DNA]</scope>
    <source>
        <strain evidence="10 11">NBRC 110975</strain>
    </source>
</reference>
<feature type="region of interest" description="Disordered" evidence="7">
    <location>
        <begin position="614"/>
        <end position="642"/>
    </location>
</feature>
<evidence type="ECO:0000256" key="6">
    <source>
        <dbReference type="ARBA" id="ARBA00023136"/>
    </source>
</evidence>
<comment type="subcellular location">
    <subcellularLocation>
        <location evidence="1">Cell membrane</location>
        <topology evidence="1">Multi-pass membrane protein</topology>
    </subcellularLocation>
</comment>